<dbReference type="NCBIfam" id="NF005829">
    <property type="entry name" value="PRK07726.1"/>
    <property type="match status" value="1"/>
</dbReference>
<dbReference type="InterPro" id="IPR000380">
    <property type="entry name" value="Topo_IA"/>
</dbReference>
<dbReference type="EMBL" id="UFWD01000001">
    <property type="protein sequence ID" value="SUY24690.1"/>
    <property type="molecule type" value="Genomic_DNA"/>
</dbReference>
<dbReference type="GO" id="GO:0046872">
    <property type="term" value="F:metal ion binding"/>
    <property type="evidence" value="ECO:0007669"/>
    <property type="project" value="UniProtKB-KW"/>
</dbReference>
<reference evidence="15" key="1">
    <citation type="submission" date="2018-06" db="EMBL/GenBank/DDBJ databases">
        <authorList>
            <consortium name="Pathogen Informatics"/>
            <person name="Doyle S."/>
        </authorList>
    </citation>
    <scope>NUCLEOTIDE SEQUENCE</scope>
    <source>
        <strain evidence="15">NCTC13307</strain>
    </source>
</reference>
<name>A0A381IAB2_CLODI</name>
<dbReference type="CDD" id="cd00186">
    <property type="entry name" value="TOP1Ac"/>
    <property type="match status" value="1"/>
</dbReference>
<dbReference type="AlphaFoldDB" id="A0A381IAB2"/>
<dbReference type="InterPro" id="IPR003602">
    <property type="entry name" value="Topo_IA_DNA-bd_dom"/>
</dbReference>
<dbReference type="EC" id="5.6.2.1" evidence="3"/>
<evidence type="ECO:0000256" key="1">
    <source>
        <dbReference type="ARBA" id="ARBA00000213"/>
    </source>
</evidence>
<evidence type="ECO:0000256" key="3">
    <source>
        <dbReference type="ARBA" id="ARBA00012891"/>
    </source>
</evidence>
<dbReference type="Gene3D" id="2.70.20.10">
    <property type="entry name" value="Topoisomerase I, domain 3"/>
    <property type="match status" value="1"/>
</dbReference>
<dbReference type="SUPFAM" id="SSF56712">
    <property type="entry name" value="Prokaryotic type I DNA topoisomerase"/>
    <property type="match status" value="1"/>
</dbReference>
<dbReference type="RefSeq" id="WP_011861365.1">
    <property type="nucleotide sequence ID" value="NZ_CAAJVU010000003.1"/>
</dbReference>
<dbReference type="GO" id="GO:0006265">
    <property type="term" value="P:DNA topological change"/>
    <property type="evidence" value="ECO:0007669"/>
    <property type="project" value="InterPro"/>
</dbReference>
<dbReference type="PROSITE" id="PS50880">
    <property type="entry name" value="TOPRIM"/>
    <property type="match status" value="1"/>
</dbReference>
<evidence type="ECO:0000256" key="6">
    <source>
        <dbReference type="ARBA" id="ARBA00023029"/>
    </source>
</evidence>
<evidence type="ECO:0000256" key="8">
    <source>
        <dbReference type="ARBA" id="ARBA00023235"/>
    </source>
</evidence>
<evidence type="ECO:0000259" key="14">
    <source>
        <dbReference type="PROSITE" id="PS52039"/>
    </source>
</evidence>
<dbReference type="PANTHER" id="PTHR11390">
    <property type="entry name" value="PROKARYOTIC DNA TOPOISOMERASE"/>
    <property type="match status" value="1"/>
</dbReference>
<dbReference type="InterPro" id="IPR013824">
    <property type="entry name" value="Topo_IA_cen_sub1"/>
</dbReference>
<keyword evidence="6" id="KW-0799">Topoisomerase</keyword>
<dbReference type="InterPro" id="IPR013826">
    <property type="entry name" value="Topo_IA_cen_sub3"/>
</dbReference>
<evidence type="ECO:0000313" key="15">
    <source>
        <dbReference type="EMBL" id="SUY24690.1"/>
    </source>
</evidence>
<dbReference type="InterPro" id="IPR034144">
    <property type="entry name" value="TOPRIM_TopoIII"/>
</dbReference>
<sequence length="568" mass="64526">MKLVIAEKPSVAISIAKVIGATKKKDGYYEGNGYKVSWCVGHLIQMANPESYDEKYAKWNMADLPIIPREYKYEIAKSTKKQFTILKKLMNDKEIDIVINACDAGREGEAIFRLVYNQANCKKKMKRLWISSMEDSAIKEGFDNLKDGSFYDNLFESAQARAIADWLVGMNLSRLYSCLYKQNYSVGRVQTPTLAMIVKRDDEIANFKKEKYFTVELDLDGFSLSTDRIDDKTVTEQLINLLGNSIEITDVIQKEKITKPELPFDLTTLQRECNKYFNYSAKQTLDYTQSLYEKKLITYPRTDSRYLTEDMITSTINNIVGKHDFDTGRIKMVFNSKRVTDHHAIIPTASSMNEDLASLPESELKVYELVLNKLHASVGYPLIENTTKIVAVFDGFEFTSSGKVIVDEGFTKYLKKYIKKKNEDTVFPDLKIGDSLDIKEKEIKENYTSPAKHFTEDTLLKDMELAGNDALEKGVEVERKGLGTPATRAGIIENLIFKGFVERDKKNLIATHKGISLVTIVSDTFKSAGTTAKWEMELSDIAQGKASKENFLKAIENEIKELVSTYSK</sequence>
<dbReference type="Gene3D" id="3.40.50.140">
    <property type="match status" value="1"/>
</dbReference>
<evidence type="ECO:0000256" key="10">
    <source>
        <dbReference type="ARBA" id="ARBA00031985"/>
    </source>
</evidence>
<proteinExistence type="inferred from homology"/>
<evidence type="ECO:0000256" key="4">
    <source>
        <dbReference type="ARBA" id="ARBA00022723"/>
    </source>
</evidence>
<dbReference type="GO" id="GO:0006281">
    <property type="term" value="P:DNA repair"/>
    <property type="evidence" value="ECO:0007669"/>
    <property type="project" value="TreeGrafter"/>
</dbReference>
<keyword evidence="4" id="KW-0479">Metal-binding</keyword>
<dbReference type="Gene3D" id="1.10.290.10">
    <property type="entry name" value="Topoisomerase I, domain 4"/>
    <property type="match status" value="1"/>
</dbReference>
<dbReference type="KEGG" id="pdf:CD630DERM_18590"/>
<evidence type="ECO:0000256" key="12">
    <source>
        <dbReference type="ARBA" id="ARBA00032877"/>
    </source>
</evidence>
<dbReference type="PROSITE" id="PS52039">
    <property type="entry name" value="TOPO_IA_2"/>
    <property type="match status" value="1"/>
</dbReference>
<dbReference type="InterPro" id="IPR023405">
    <property type="entry name" value="Topo_IA_core_domain"/>
</dbReference>
<dbReference type="GO" id="GO:0043597">
    <property type="term" value="C:cytoplasmic replication fork"/>
    <property type="evidence" value="ECO:0007669"/>
    <property type="project" value="TreeGrafter"/>
</dbReference>
<dbReference type="Pfam" id="PF01751">
    <property type="entry name" value="Toprim"/>
    <property type="match status" value="1"/>
</dbReference>
<dbReference type="InterPro" id="IPR005738">
    <property type="entry name" value="TopoIII"/>
</dbReference>
<feature type="domain" description="Topo IA-type catalytic" evidence="14">
    <location>
        <begin position="151"/>
        <end position="563"/>
    </location>
</feature>
<dbReference type="CDD" id="cd03362">
    <property type="entry name" value="TOPRIM_TopoIA_TopoIII"/>
    <property type="match status" value="1"/>
</dbReference>
<comment type="catalytic activity">
    <reaction evidence="1">
        <text>ATP-independent breakage of single-stranded DNA, followed by passage and rejoining.</text>
        <dbReference type="EC" id="5.6.2.1"/>
    </reaction>
</comment>
<evidence type="ECO:0000259" key="13">
    <source>
        <dbReference type="PROSITE" id="PS50880"/>
    </source>
</evidence>
<evidence type="ECO:0000256" key="5">
    <source>
        <dbReference type="ARBA" id="ARBA00022842"/>
    </source>
</evidence>
<dbReference type="GO" id="GO:0003677">
    <property type="term" value="F:DNA binding"/>
    <property type="evidence" value="ECO:0007669"/>
    <property type="project" value="UniProtKB-KW"/>
</dbReference>
<keyword evidence="8 15" id="KW-0413">Isomerase</keyword>
<evidence type="ECO:0000256" key="2">
    <source>
        <dbReference type="ARBA" id="ARBA00009446"/>
    </source>
</evidence>
<evidence type="ECO:0000256" key="9">
    <source>
        <dbReference type="ARBA" id="ARBA00030003"/>
    </source>
</evidence>
<evidence type="ECO:0000256" key="11">
    <source>
        <dbReference type="ARBA" id="ARBA00032235"/>
    </source>
</evidence>
<dbReference type="InterPro" id="IPR006171">
    <property type="entry name" value="TOPRIM_dom"/>
</dbReference>
<keyword evidence="5" id="KW-0460">Magnesium</keyword>
<dbReference type="PROSITE" id="PS00396">
    <property type="entry name" value="TOPO_IA_1"/>
    <property type="match status" value="1"/>
</dbReference>
<dbReference type="PRINTS" id="PR00417">
    <property type="entry name" value="PRTPISMRASEI"/>
</dbReference>
<dbReference type="InterPro" id="IPR013825">
    <property type="entry name" value="Topo_IA_cen_sub2"/>
</dbReference>
<dbReference type="GO" id="GO:0003917">
    <property type="term" value="F:DNA topoisomerase type I (single strand cut, ATP-independent) activity"/>
    <property type="evidence" value="ECO:0007669"/>
    <property type="project" value="UniProtKB-EC"/>
</dbReference>
<dbReference type="GO" id="GO:0006310">
    <property type="term" value="P:DNA recombination"/>
    <property type="evidence" value="ECO:0007669"/>
    <property type="project" value="TreeGrafter"/>
</dbReference>
<protein>
    <recommendedName>
        <fullName evidence="3">DNA topoisomerase</fullName>
        <ecNumber evidence="3">5.6.2.1</ecNumber>
    </recommendedName>
    <alternativeName>
        <fullName evidence="12">Omega-protein</fullName>
    </alternativeName>
    <alternativeName>
        <fullName evidence="11">Relaxing enzyme</fullName>
    </alternativeName>
    <alternativeName>
        <fullName evidence="9">Swivelase</fullName>
    </alternativeName>
    <alternativeName>
        <fullName evidence="10">Untwisting enzyme</fullName>
    </alternativeName>
</protein>
<evidence type="ECO:0000256" key="7">
    <source>
        <dbReference type="ARBA" id="ARBA00023125"/>
    </source>
</evidence>
<dbReference type="SMART" id="SM00493">
    <property type="entry name" value="TOPRIM"/>
    <property type="match status" value="1"/>
</dbReference>
<organism evidence="15">
    <name type="scientific">Clostridioides difficile</name>
    <name type="common">Peptoclostridium difficile</name>
    <dbReference type="NCBI Taxonomy" id="1496"/>
    <lineage>
        <taxon>Bacteria</taxon>
        <taxon>Bacillati</taxon>
        <taxon>Bacillota</taxon>
        <taxon>Clostridia</taxon>
        <taxon>Peptostreptococcales</taxon>
        <taxon>Peptostreptococcaceae</taxon>
        <taxon>Clostridioides</taxon>
    </lineage>
</organism>
<dbReference type="NCBIfam" id="TIGR01056">
    <property type="entry name" value="topB"/>
    <property type="match status" value="1"/>
</dbReference>
<dbReference type="Gene3D" id="1.10.460.10">
    <property type="entry name" value="Topoisomerase I, domain 2"/>
    <property type="match status" value="1"/>
</dbReference>
<dbReference type="PANTHER" id="PTHR11390:SF21">
    <property type="entry name" value="DNA TOPOISOMERASE 3-ALPHA"/>
    <property type="match status" value="1"/>
</dbReference>
<dbReference type="InterPro" id="IPR013497">
    <property type="entry name" value="Topo_IA_cen"/>
</dbReference>
<dbReference type="InterPro" id="IPR003601">
    <property type="entry name" value="Topo_IA_2"/>
</dbReference>
<dbReference type="SMART" id="SM00437">
    <property type="entry name" value="TOP1Ac"/>
    <property type="match status" value="1"/>
</dbReference>
<accession>A0A381IAB2</accession>
<dbReference type="Pfam" id="PF01131">
    <property type="entry name" value="Topoisom_bac"/>
    <property type="match status" value="1"/>
</dbReference>
<comment type="similarity">
    <text evidence="2">Belongs to the type IA topoisomerase family.</text>
</comment>
<dbReference type="SMART" id="SM00436">
    <property type="entry name" value="TOP1Bc"/>
    <property type="match status" value="1"/>
</dbReference>
<dbReference type="InterPro" id="IPR023406">
    <property type="entry name" value="Topo_IA_AS"/>
</dbReference>
<feature type="domain" description="Toprim" evidence="13">
    <location>
        <begin position="1"/>
        <end position="134"/>
    </location>
</feature>
<keyword evidence="7" id="KW-0238">DNA-binding</keyword>
<gene>
    <name evidence="15" type="primary">topB_3</name>
    <name evidence="15" type="ORF">NCTC13307_02412</name>
</gene>